<dbReference type="EMBL" id="GGEC01078940">
    <property type="protein sequence ID" value="MBX59424.1"/>
    <property type="molecule type" value="Transcribed_RNA"/>
</dbReference>
<organism evidence="1">
    <name type="scientific">Rhizophora mucronata</name>
    <name type="common">Asiatic mangrove</name>
    <dbReference type="NCBI Taxonomy" id="61149"/>
    <lineage>
        <taxon>Eukaryota</taxon>
        <taxon>Viridiplantae</taxon>
        <taxon>Streptophyta</taxon>
        <taxon>Embryophyta</taxon>
        <taxon>Tracheophyta</taxon>
        <taxon>Spermatophyta</taxon>
        <taxon>Magnoliopsida</taxon>
        <taxon>eudicotyledons</taxon>
        <taxon>Gunneridae</taxon>
        <taxon>Pentapetalae</taxon>
        <taxon>rosids</taxon>
        <taxon>fabids</taxon>
        <taxon>Malpighiales</taxon>
        <taxon>Rhizophoraceae</taxon>
        <taxon>Rhizophora</taxon>
    </lineage>
</organism>
<reference evidence="1" key="1">
    <citation type="submission" date="2018-02" db="EMBL/GenBank/DDBJ databases">
        <title>Rhizophora mucronata_Transcriptome.</title>
        <authorList>
            <person name="Meera S.P."/>
            <person name="Sreeshan A."/>
            <person name="Augustine A."/>
        </authorList>
    </citation>
    <scope>NUCLEOTIDE SEQUENCE</scope>
    <source>
        <tissue evidence="1">Leaf</tissue>
    </source>
</reference>
<name>A0A2P2PXF3_RHIMU</name>
<protein>
    <submittedName>
        <fullName evidence="1">Uncharacterized protein</fullName>
    </submittedName>
</protein>
<sequence length="77" mass="8681">MPIPTQFTFVPSLGSSITSKISKPDKKFLSNLISEIFLSKLNGQPHLHNSRLRSRQCFNSESFPQSDKAWILLSFVG</sequence>
<proteinExistence type="predicted"/>
<dbReference type="AlphaFoldDB" id="A0A2P2PXF3"/>
<evidence type="ECO:0000313" key="1">
    <source>
        <dbReference type="EMBL" id="MBX59424.1"/>
    </source>
</evidence>
<accession>A0A2P2PXF3</accession>